<keyword evidence="2" id="KW-1185">Reference proteome</keyword>
<comment type="caution">
    <text evidence="1">The sequence shown here is derived from an EMBL/GenBank/DDBJ whole genome shotgun (WGS) entry which is preliminary data.</text>
</comment>
<proteinExistence type="predicted"/>
<gene>
    <name evidence="1" type="ORF">DPEC_G00318540</name>
</gene>
<dbReference type="Proteomes" id="UP001157502">
    <property type="component" value="Chromosome 31"/>
</dbReference>
<evidence type="ECO:0000313" key="1">
    <source>
        <dbReference type="EMBL" id="KAJ7987949.1"/>
    </source>
</evidence>
<accession>A0ACC2F9G2</accession>
<dbReference type="EMBL" id="CM055758">
    <property type="protein sequence ID" value="KAJ7987949.1"/>
    <property type="molecule type" value="Genomic_DNA"/>
</dbReference>
<sequence length="290" mass="32885">MVSSGASRRRRDTEENQEENQKERRRALQARHRANLATLFGLLKTLVCPRSRKMPAKWKILDHAKGFLKEQEAYLSRLLLLKGIFFGNEAGPVNLDDVRDEYRRLYSHRSSLISRRSVGQEHHSGLDGEDMIDTSDGDSVEEGVDASAPSETSVTSVPNVLEFQGYLLFYRQTVDQLVCSGVLSQRQTSLAVVTEAITGLWDNFSPERRASYQDLVQDVYNVLNKEMVSPSEDSSVPILQQCVDLENLTEIYRNIMFFAKDQILPQEPTDLVDDEGNFLKCSEALDSDDM</sequence>
<name>A0ACC2F9G2_DALPE</name>
<protein>
    <submittedName>
        <fullName evidence="1">Uncharacterized protein</fullName>
    </submittedName>
</protein>
<reference evidence="1" key="1">
    <citation type="submission" date="2021-05" db="EMBL/GenBank/DDBJ databases">
        <authorList>
            <person name="Pan Q."/>
            <person name="Jouanno E."/>
            <person name="Zahm M."/>
            <person name="Klopp C."/>
            <person name="Cabau C."/>
            <person name="Louis A."/>
            <person name="Berthelot C."/>
            <person name="Parey E."/>
            <person name="Roest Crollius H."/>
            <person name="Montfort J."/>
            <person name="Robinson-Rechavi M."/>
            <person name="Bouchez O."/>
            <person name="Lampietro C."/>
            <person name="Lopez Roques C."/>
            <person name="Donnadieu C."/>
            <person name="Postlethwait J."/>
            <person name="Bobe J."/>
            <person name="Dillon D."/>
            <person name="Chandos A."/>
            <person name="von Hippel F."/>
            <person name="Guiguen Y."/>
        </authorList>
    </citation>
    <scope>NUCLEOTIDE SEQUENCE</scope>
    <source>
        <strain evidence="1">YG-Jan2019</strain>
    </source>
</reference>
<evidence type="ECO:0000313" key="2">
    <source>
        <dbReference type="Proteomes" id="UP001157502"/>
    </source>
</evidence>
<organism evidence="1 2">
    <name type="scientific">Dallia pectoralis</name>
    <name type="common">Alaska blackfish</name>
    <dbReference type="NCBI Taxonomy" id="75939"/>
    <lineage>
        <taxon>Eukaryota</taxon>
        <taxon>Metazoa</taxon>
        <taxon>Chordata</taxon>
        <taxon>Craniata</taxon>
        <taxon>Vertebrata</taxon>
        <taxon>Euteleostomi</taxon>
        <taxon>Actinopterygii</taxon>
        <taxon>Neopterygii</taxon>
        <taxon>Teleostei</taxon>
        <taxon>Protacanthopterygii</taxon>
        <taxon>Esociformes</taxon>
        <taxon>Umbridae</taxon>
        <taxon>Dallia</taxon>
    </lineage>
</organism>